<dbReference type="Pfam" id="PF20180">
    <property type="entry name" value="UQCC2_CBP6"/>
    <property type="match status" value="1"/>
</dbReference>
<evidence type="ECO:0008006" key="3">
    <source>
        <dbReference type="Google" id="ProtNLM"/>
    </source>
</evidence>
<dbReference type="Proteomes" id="UP001562354">
    <property type="component" value="Unassembled WGS sequence"/>
</dbReference>
<reference evidence="1 2" key="1">
    <citation type="submission" date="2024-07" db="EMBL/GenBank/DDBJ databases">
        <title>Draft sequence of the Neodothiora populina.</title>
        <authorList>
            <person name="Drown D.D."/>
            <person name="Schuette U.S."/>
            <person name="Buechlein A.B."/>
            <person name="Rusch D.R."/>
            <person name="Winton L.W."/>
            <person name="Adams G.A."/>
        </authorList>
    </citation>
    <scope>NUCLEOTIDE SEQUENCE [LARGE SCALE GENOMIC DNA]</scope>
    <source>
        <strain evidence="1 2">CPC 39397</strain>
    </source>
</reference>
<dbReference type="InterPro" id="IPR037653">
    <property type="entry name" value="Cbp6"/>
</dbReference>
<proteinExistence type="predicted"/>
<name>A0ABR3PCP3_9PEZI</name>
<organism evidence="1 2">
    <name type="scientific">Neodothiora populina</name>
    <dbReference type="NCBI Taxonomy" id="2781224"/>
    <lineage>
        <taxon>Eukaryota</taxon>
        <taxon>Fungi</taxon>
        <taxon>Dikarya</taxon>
        <taxon>Ascomycota</taxon>
        <taxon>Pezizomycotina</taxon>
        <taxon>Dothideomycetes</taxon>
        <taxon>Dothideomycetidae</taxon>
        <taxon>Dothideales</taxon>
        <taxon>Dothioraceae</taxon>
        <taxon>Neodothiora</taxon>
    </lineage>
</organism>
<evidence type="ECO:0000313" key="2">
    <source>
        <dbReference type="Proteomes" id="UP001562354"/>
    </source>
</evidence>
<evidence type="ECO:0000313" key="1">
    <source>
        <dbReference type="EMBL" id="KAL1303914.1"/>
    </source>
</evidence>
<dbReference type="PANTHER" id="PTHR28250">
    <property type="entry name" value="CYTOCHROME B PRE-MRNA-PROCESSING PROTEIN 6"/>
    <property type="match status" value="1"/>
</dbReference>
<keyword evidence="2" id="KW-1185">Reference proteome</keyword>
<sequence length="130" mass="15200">MSRAQISKHYTRLFNRWPVDRLRPGISFQKVLKKRIAAGPEPDINESNTAQVEVVNPSRSTPTAELREVNALYSLLENRYANEYPLSQKMMNPTSVPDHYRDLEKELDEVPNRSWGQNFLKRLSGMVRWQ</sequence>
<dbReference type="RefSeq" id="XP_069200189.1">
    <property type="nucleotide sequence ID" value="XM_069343354.1"/>
</dbReference>
<comment type="caution">
    <text evidence="1">The sequence shown here is derived from an EMBL/GenBank/DDBJ whole genome shotgun (WGS) entry which is preliminary data.</text>
</comment>
<dbReference type="EMBL" id="JBFMKM010000009">
    <property type="protein sequence ID" value="KAL1303914.1"/>
    <property type="molecule type" value="Genomic_DNA"/>
</dbReference>
<gene>
    <name evidence="1" type="ORF">AAFC00_000368</name>
</gene>
<protein>
    <recommendedName>
        <fullName evidence="3">Mitochondrial nucleoid factor 1</fullName>
    </recommendedName>
</protein>
<accession>A0ABR3PCP3</accession>
<dbReference type="GeneID" id="95974071"/>
<dbReference type="PANTHER" id="PTHR28250:SF1">
    <property type="entry name" value="CYTOCHROME B PRE-MRNA-PROCESSING PROTEIN 6"/>
    <property type="match status" value="1"/>
</dbReference>